<sequence length="355" mass="38703">MKTVIAATGTQMPERRIPNSFFLDRNFLNEDGTPMPKSTEEMVAKLEQITGIKERGYISEKGDSVPLMASACENALAEWGKDRNLIDGIIVAHNAGNMLEGRDGFHTVPNMAALLKNKLAIENHECFAYDILFGCPGWLQGIIQAHQAIQMGDAKNVLVVGLEVASRLMDPHDLDSMILADGCGATIVTSCGGDDSKGIISYATYSHAQEDISCIYLAKSYNKELKAPTLFKMNGKDVYKYATVWVPKVIKAALDKAGLTASDVDMFLFHQANGKMLHAFANNLAQMYGLEGLSFEGKIPTTIEFTGNTSVATIPTMLDLIRKHDLGNYEITPGMKVVFASVGAGMHCNAMVYQF</sequence>
<gene>
    <name evidence="5" type="ORF">EGI31_12415</name>
</gene>
<dbReference type="RefSeq" id="WP_255037528.1">
    <property type="nucleotide sequence ID" value="NZ_RJUF01000038.1"/>
</dbReference>
<dbReference type="AlphaFoldDB" id="A0AAE3H2U9"/>
<dbReference type="PANTHER" id="PTHR34069:SF2">
    <property type="entry name" value="BETA-KETOACYL-[ACYL-CARRIER-PROTEIN] SYNTHASE III"/>
    <property type="match status" value="1"/>
</dbReference>
<comment type="caution">
    <text evidence="5">The sequence shown here is derived from an EMBL/GenBank/DDBJ whole genome shotgun (WGS) entry which is preliminary data.</text>
</comment>
<dbReference type="InterPro" id="IPR013747">
    <property type="entry name" value="ACP_syn_III_C"/>
</dbReference>
<dbReference type="EMBL" id="RJUF01000038">
    <property type="protein sequence ID" value="MCP9763758.1"/>
    <property type="molecule type" value="Genomic_DNA"/>
</dbReference>
<dbReference type="Gene3D" id="3.40.47.10">
    <property type="match status" value="2"/>
</dbReference>
<reference evidence="5 6" key="1">
    <citation type="submission" date="2018-11" db="EMBL/GenBank/DDBJ databases">
        <title>Novel bacteria species description.</title>
        <authorList>
            <person name="Han J.-H."/>
        </authorList>
    </citation>
    <scope>NUCLEOTIDE SEQUENCE [LARGE SCALE GENOMIC DNA]</scope>
    <source>
        <strain evidence="5 6">KCTC23259</strain>
    </source>
</reference>
<name>A0AAE3H2U9_9BACT</name>
<evidence type="ECO:0000259" key="4">
    <source>
        <dbReference type="Pfam" id="PF08545"/>
    </source>
</evidence>
<evidence type="ECO:0000256" key="1">
    <source>
        <dbReference type="ARBA" id="ARBA00022679"/>
    </source>
</evidence>
<dbReference type="InterPro" id="IPR013751">
    <property type="entry name" value="ACP_syn_III_N"/>
</dbReference>
<evidence type="ECO:0000256" key="2">
    <source>
        <dbReference type="ARBA" id="ARBA00023315"/>
    </source>
</evidence>
<dbReference type="PANTHER" id="PTHR34069">
    <property type="entry name" value="3-OXOACYL-[ACYL-CARRIER-PROTEIN] SYNTHASE 3"/>
    <property type="match status" value="1"/>
</dbReference>
<evidence type="ECO:0000313" key="5">
    <source>
        <dbReference type="EMBL" id="MCP9763758.1"/>
    </source>
</evidence>
<dbReference type="Proteomes" id="UP001204144">
    <property type="component" value="Unassembled WGS sequence"/>
</dbReference>
<dbReference type="GO" id="GO:0006633">
    <property type="term" value="P:fatty acid biosynthetic process"/>
    <property type="evidence" value="ECO:0007669"/>
    <property type="project" value="InterPro"/>
</dbReference>
<dbReference type="CDD" id="cd00830">
    <property type="entry name" value="KAS_III"/>
    <property type="match status" value="1"/>
</dbReference>
<dbReference type="Pfam" id="PF08541">
    <property type="entry name" value="ACP_syn_III_C"/>
    <property type="match status" value="1"/>
</dbReference>
<evidence type="ECO:0000259" key="3">
    <source>
        <dbReference type="Pfam" id="PF08541"/>
    </source>
</evidence>
<dbReference type="InterPro" id="IPR016039">
    <property type="entry name" value="Thiolase-like"/>
</dbReference>
<proteinExistence type="predicted"/>
<evidence type="ECO:0000313" key="6">
    <source>
        <dbReference type="Proteomes" id="UP001204144"/>
    </source>
</evidence>
<organism evidence="5 6">
    <name type="scientific">Lacihabitans soyangensis</name>
    <dbReference type="NCBI Taxonomy" id="869394"/>
    <lineage>
        <taxon>Bacteria</taxon>
        <taxon>Pseudomonadati</taxon>
        <taxon>Bacteroidota</taxon>
        <taxon>Cytophagia</taxon>
        <taxon>Cytophagales</taxon>
        <taxon>Leadbetterellaceae</taxon>
        <taxon>Lacihabitans</taxon>
    </lineage>
</organism>
<accession>A0AAE3H2U9</accession>
<feature type="domain" description="Beta-ketoacyl-[acyl-carrier-protein] synthase III N-terminal" evidence="4">
    <location>
        <begin position="129"/>
        <end position="206"/>
    </location>
</feature>
<dbReference type="GO" id="GO:0044550">
    <property type="term" value="P:secondary metabolite biosynthetic process"/>
    <property type="evidence" value="ECO:0007669"/>
    <property type="project" value="TreeGrafter"/>
</dbReference>
<protein>
    <submittedName>
        <fullName evidence="5">3-oxoacyl-ACP synthase</fullName>
    </submittedName>
</protein>
<feature type="domain" description="Beta-ketoacyl-[acyl-carrier-protein] synthase III C-terminal" evidence="3">
    <location>
        <begin position="254"/>
        <end position="354"/>
    </location>
</feature>
<dbReference type="Pfam" id="PF08545">
    <property type="entry name" value="ACP_syn_III"/>
    <property type="match status" value="1"/>
</dbReference>
<keyword evidence="6" id="KW-1185">Reference proteome</keyword>
<dbReference type="SUPFAM" id="SSF53901">
    <property type="entry name" value="Thiolase-like"/>
    <property type="match status" value="1"/>
</dbReference>
<keyword evidence="1" id="KW-0808">Transferase</keyword>
<dbReference type="GO" id="GO:0004315">
    <property type="term" value="F:3-oxoacyl-[acyl-carrier-protein] synthase activity"/>
    <property type="evidence" value="ECO:0007669"/>
    <property type="project" value="InterPro"/>
</dbReference>
<keyword evidence="2" id="KW-0012">Acyltransferase</keyword>